<name>A0AAV2ZG28_9STRA</name>
<evidence type="ECO:0008006" key="4">
    <source>
        <dbReference type="Google" id="ProtNLM"/>
    </source>
</evidence>
<keyword evidence="3" id="KW-1185">Reference proteome</keyword>
<feature type="compositionally biased region" description="Basic residues" evidence="1">
    <location>
        <begin position="16"/>
        <end position="27"/>
    </location>
</feature>
<evidence type="ECO:0000313" key="2">
    <source>
        <dbReference type="EMBL" id="DBA05437.1"/>
    </source>
</evidence>
<reference evidence="2" key="1">
    <citation type="submission" date="2022-11" db="EMBL/GenBank/DDBJ databases">
        <authorList>
            <person name="Morgan W.R."/>
            <person name="Tartar A."/>
        </authorList>
    </citation>
    <scope>NUCLEOTIDE SEQUENCE</scope>
    <source>
        <strain evidence="2">ARSEF 373</strain>
    </source>
</reference>
<gene>
    <name evidence="2" type="ORF">N0F65_007599</name>
</gene>
<accession>A0AAV2ZG28</accession>
<feature type="compositionally biased region" description="Polar residues" evidence="1">
    <location>
        <begin position="1"/>
        <end position="15"/>
    </location>
</feature>
<protein>
    <recommendedName>
        <fullName evidence="4">Ribosomal protein L32</fullName>
    </recommendedName>
</protein>
<proteinExistence type="predicted"/>
<feature type="region of interest" description="Disordered" evidence="1">
    <location>
        <begin position="1"/>
        <end position="27"/>
    </location>
</feature>
<comment type="caution">
    <text evidence="2">The sequence shown here is derived from an EMBL/GenBank/DDBJ whole genome shotgun (WGS) entry which is preliminary data.</text>
</comment>
<reference evidence="2" key="2">
    <citation type="journal article" date="2023" name="Microbiol Resour">
        <title>Decontamination and Annotation of the Draft Genome Sequence of the Oomycete Lagenidium giganteum ARSEF 373.</title>
        <authorList>
            <person name="Morgan W.R."/>
            <person name="Tartar A."/>
        </authorList>
    </citation>
    <scope>NUCLEOTIDE SEQUENCE</scope>
    <source>
        <strain evidence="2">ARSEF 373</strain>
    </source>
</reference>
<sequence>MPSTSIHCMPQNRTAKTSRRPRWTKSA</sequence>
<dbReference type="EMBL" id="DAKRPA010000001">
    <property type="protein sequence ID" value="DBA05437.1"/>
    <property type="molecule type" value="Genomic_DNA"/>
</dbReference>
<dbReference type="Proteomes" id="UP001146120">
    <property type="component" value="Unassembled WGS sequence"/>
</dbReference>
<dbReference type="AlphaFoldDB" id="A0AAV2ZG28"/>
<evidence type="ECO:0000256" key="1">
    <source>
        <dbReference type="SAM" id="MobiDB-lite"/>
    </source>
</evidence>
<evidence type="ECO:0000313" key="3">
    <source>
        <dbReference type="Proteomes" id="UP001146120"/>
    </source>
</evidence>
<organism evidence="2 3">
    <name type="scientific">Lagenidium giganteum</name>
    <dbReference type="NCBI Taxonomy" id="4803"/>
    <lineage>
        <taxon>Eukaryota</taxon>
        <taxon>Sar</taxon>
        <taxon>Stramenopiles</taxon>
        <taxon>Oomycota</taxon>
        <taxon>Peronosporomycetes</taxon>
        <taxon>Pythiales</taxon>
        <taxon>Pythiaceae</taxon>
    </lineage>
</organism>